<dbReference type="GO" id="GO:0004888">
    <property type="term" value="F:transmembrane signaling receptor activity"/>
    <property type="evidence" value="ECO:0007669"/>
    <property type="project" value="TreeGrafter"/>
</dbReference>
<dbReference type="Pfam" id="PF00015">
    <property type="entry name" value="MCPsignal"/>
    <property type="match status" value="1"/>
</dbReference>
<dbReference type="EMBL" id="FVZE01000005">
    <property type="protein sequence ID" value="SLK05554.1"/>
    <property type="molecule type" value="Genomic_DNA"/>
</dbReference>
<dbReference type="PANTHER" id="PTHR43531:SF11">
    <property type="entry name" value="METHYL-ACCEPTING CHEMOTAXIS PROTEIN 3"/>
    <property type="match status" value="1"/>
</dbReference>
<dbReference type="Pfam" id="PF00672">
    <property type="entry name" value="HAMP"/>
    <property type="match status" value="1"/>
</dbReference>
<dbReference type="InterPro" id="IPR004089">
    <property type="entry name" value="MCPsignal_dom"/>
</dbReference>
<protein>
    <submittedName>
        <fullName evidence="7">Methyl-accepting chemotaxis protein</fullName>
    </submittedName>
</protein>
<dbReference type="GO" id="GO:0005886">
    <property type="term" value="C:plasma membrane"/>
    <property type="evidence" value="ECO:0007669"/>
    <property type="project" value="TreeGrafter"/>
</dbReference>
<dbReference type="SUPFAM" id="SSF58104">
    <property type="entry name" value="Methyl-accepting chemotaxis protein (MCP) signaling domain"/>
    <property type="match status" value="1"/>
</dbReference>
<feature type="transmembrane region" description="Helical" evidence="4">
    <location>
        <begin position="182"/>
        <end position="205"/>
    </location>
</feature>
<keyword evidence="4" id="KW-1133">Transmembrane helix</keyword>
<feature type="domain" description="HAMP" evidence="6">
    <location>
        <begin position="207"/>
        <end position="260"/>
    </location>
</feature>
<sequence length="580" mass="60855">MKSINGKVTLFMGAILALVMFAGLVNVWISYAQISKVNAIVNASGLLRNHMEADMLHDSIRGDVVTILVKARNADPDLTADIERLSRNNKLLMEKLQLDLSYQGDRTVRDAAATVDAPLAAYTGKALAIAEQARSNPETATAMLPEFQSAFEELEGSMASISDAIEKHVAAVGTSSASYLRLALFASAAGMVLTTLAIIGVAIACRRHLVAPLVSLIHAIGRLARGEAGVTLPCQEREDELGDLVRATQDFRNQLDAADRSKAEQTHMLVSSIGEGLSALASGDLSREVNAQLSPPFSQLKDDFNSAVAALRAVMGEVVAGAESIRIGVGEIRSASDDLAHRTETQASQVEEAASQLGEVTEGLARTAHAAATANESVSLVREDATQSGDVVRRAIGAMDGIARQSEEIAEIIGMIDGIAFQTNLLALNAGVEAARAGDAGKGFAVVASEVRALAQRTTDAANQVKSRVTSAGEQIATGVSLVGETGTVLERITARIEEIGELVQSIAVSSDGQSNSLQQINKAVGGMDRSTQQNAAMVEQANAATRSLGQETQKLAAIVAKFKLGHTADSNRPIVMRAA</sequence>
<feature type="domain" description="HAMP" evidence="6">
    <location>
        <begin position="270"/>
        <end position="316"/>
    </location>
</feature>
<dbReference type="Gene3D" id="6.10.340.10">
    <property type="match status" value="1"/>
</dbReference>
<gene>
    <name evidence="7" type="ORF">SAMN06295987_105186</name>
</gene>
<evidence type="ECO:0000256" key="3">
    <source>
        <dbReference type="PROSITE-ProRule" id="PRU00284"/>
    </source>
</evidence>
<reference evidence="8" key="1">
    <citation type="submission" date="2017-02" db="EMBL/GenBank/DDBJ databases">
        <authorList>
            <person name="Varghese N."/>
            <person name="Submissions S."/>
        </authorList>
    </citation>
    <scope>NUCLEOTIDE SEQUENCE [LARGE SCALE GENOMIC DNA]</scope>
    <source>
        <strain evidence="8">SM117</strain>
    </source>
</reference>
<dbReference type="InterPro" id="IPR003660">
    <property type="entry name" value="HAMP_dom"/>
</dbReference>
<comment type="similarity">
    <text evidence="2">Belongs to the methyl-accepting chemotaxis (MCP) protein family.</text>
</comment>
<dbReference type="Proteomes" id="UP000190989">
    <property type="component" value="Unassembled WGS sequence"/>
</dbReference>
<dbReference type="PROSITE" id="PS50885">
    <property type="entry name" value="HAMP"/>
    <property type="match status" value="2"/>
</dbReference>
<proteinExistence type="inferred from homology"/>
<evidence type="ECO:0000256" key="1">
    <source>
        <dbReference type="ARBA" id="ARBA00022500"/>
    </source>
</evidence>
<dbReference type="SUPFAM" id="SSF158472">
    <property type="entry name" value="HAMP domain-like"/>
    <property type="match status" value="1"/>
</dbReference>
<feature type="domain" description="Methyl-accepting transducer" evidence="5">
    <location>
        <begin position="321"/>
        <end position="550"/>
    </location>
</feature>
<evidence type="ECO:0000259" key="5">
    <source>
        <dbReference type="PROSITE" id="PS50111"/>
    </source>
</evidence>
<keyword evidence="1" id="KW-0145">Chemotaxis</keyword>
<evidence type="ECO:0000256" key="2">
    <source>
        <dbReference type="ARBA" id="ARBA00029447"/>
    </source>
</evidence>
<evidence type="ECO:0000313" key="8">
    <source>
        <dbReference type="Proteomes" id="UP000190989"/>
    </source>
</evidence>
<dbReference type="SMART" id="SM00283">
    <property type="entry name" value="MA"/>
    <property type="match status" value="1"/>
</dbReference>
<evidence type="ECO:0000259" key="6">
    <source>
        <dbReference type="PROSITE" id="PS50885"/>
    </source>
</evidence>
<keyword evidence="4" id="KW-0812">Transmembrane</keyword>
<dbReference type="Gene3D" id="1.10.287.950">
    <property type="entry name" value="Methyl-accepting chemotaxis protein"/>
    <property type="match status" value="1"/>
</dbReference>
<name>A0A1U6IC21_9SPHN</name>
<dbReference type="InterPro" id="IPR051310">
    <property type="entry name" value="MCP_chemotaxis"/>
</dbReference>
<dbReference type="PANTHER" id="PTHR43531">
    <property type="entry name" value="PROTEIN ICFG"/>
    <property type="match status" value="1"/>
</dbReference>
<organism evidence="7 8">
    <name type="scientific">Novosphingobium mathurense</name>
    <dbReference type="NCBI Taxonomy" id="428990"/>
    <lineage>
        <taxon>Bacteria</taxon>
        <taxon>Pseudomonadati</taxon>
        <taxon>Pseudomonadota</taxon>
        <taxon>Alphaproteobacteria</taxon>
        <taxon>Sphingomonadales</taxon>
        <taxon>Sphingomonadaceae</taxon>
        <taxon>Novosphingobium</taxon>
    </lineage>
</organism>
<dbReference type="AlphaFoldDB" id="A0A1U6IC21"/>
<dbReference type="PROSITE" id="PS50111">
    <property type="entry name" value="CHEMOTAXIS_TRANSDUC_2"/>
    <property type="match status" value="1"/>
</dbReference>
<dbReference type="GO" id="GO:0006935">
    <property type="term" value="P:chemotaxis"/>
    <property type="evidence" value="ECO:0007669"/>
    <property type="project" value="UniProtKB-KW"/>
</dbReference>
<keyword evidence="4" id="KW-0472">Membrane</keyword>
<accession>A0A1U6IC21</accession>
<dbReference type="GO" id="GO:0007165">
    <property type="term" value="P:signal transduction"/>
    <property type="evidence" value="ECO:0007669"/>
    <property type="project" value="UniProtKB-KW"/>
</dbReference>
<keyword evidence="3" id="KW-0807">Transducer</keyword>
<dbReference type="SMART" id="SM00304">
    <property type="entry name" value="HAMP"/>
    <property type="match status" value="3"/>
</dbReference>
<dbReference type="CDD" id="cd11386">
    <property type="entry name" value="MCP_signal"/>
    <property type="match status" value="1"/>
</dbReference>
<dbReference type="STRING" id="428990.SAMN06295987_105186"/>
<evidence type="ECO:0000256" key="4">
    <source>
        <dbReference type="SAM" id="Phobius"/>
    </source>
</evidence>
<keyword evidence="8" id="KW-1185">Reference proteome</keyword>
<evidence type="ECO:0000313" key="7">
    <source>
        <dbReference type="EMBL" id="SLK05554.1"/>
    </source>
</evidence>